<keyword evidence="3" id="KW-0813">Transport</keyword>
<evidence type="ECO:0000313" key="6">
    <source>
        <dbReference type="Proteomes" id="UP000523079"/>
    </source>
</evidence>
<dbReference type="Gene3D" id="3.40.190.10">
    <property type="entry name" value="Periplasmic binding protein-like II"/>
    <property type="match status" value="2"/>
</dbReference>
<evidence type="ECO:0000313" key="5">
    <source>
        <dbReference type="EMBL" id="MBA8795081.1"/>
    </source>
</evidence>
<sequence length="477" mass="51042">MSTDVRLAAPRSGGRSCRLLAALTAFLLAVLAVLLAGCAGNRPKGSLDVPAADAASRAPGLTTITFWHSMDSTNGIALQALIDQFNAAHAGRIKVVGVYQGEYDDAITKYKASVQSNSTPSMMQIYDIGTQFMIDSHQVVPIQGFVDRDRYDLSALQRNIAGYYTVAGKLWSMPLNSSVPLLYYNKDAFRKAGLDPDDPPQNLAEIRADAEKLSKINGGPVSYGFGAAVYGWFLEQLMATDGQLYCDPANGRTGQRVTRVALDSPQLVQTLGWWQAMVKDGLAVNTGRQTKAAQNAFTAQQTAMTLESTGTLKAFSAAAQGHFELGAAPFPTVSGSLADGRGPSIGGASLWISGLGHTDAEKEASWEFVKFLVSPESQAYWHTHTGYFPVNNRALDLPVEKQYLKANPLFGVAIRSLDATELGPSTTGCVAGSMPQIRKASEDGLEKALIGQDPQTAMQTETRDIAGVIENYNDSVS</sequence>
<comment type="caution">
    <text evidence="5">The sequence shown here is derived from an EMBL/GenBank/DDBJ whole genome shotgun (WGS) entry which is preliminary data.</text>
</comment>
<dbReference type="PANTHER" id="PTHR43649">
    <property type="entry name" value="ARABINOSE-BINDING PROTEIN-RELATED"/>
    <property type="match status" value="1"/>
</dbReference>
<keyword evidence="6" id="KW-1185">Reference proteome</keyword>
<dbReference type="SUPFAM" id="SSF53850">
    <property type="entry name" value="Periplasmic binding protein-like II"/>
    <property type="match status" value="1"/>
</dbReference>
<evidence type="ECO:0000256" key="1">
    <source>
        <dbReference type="ARBA" id="ARBA00004196"/>
    </source>
</evidence>
<comment type="subcellular location">
    <subcellularLocation>
        <location evidence="1">Cell envelope</location>
    </subcellularLocation>
</comment>
<evidence type="ECO:0000256" key="3">
    <source>
        <dbReference type="ARBA" id="ARBA00022448"/>
    </source>
</evidence>
<dbReference type="AlphaFoldDB" id="A0A7W3ITS0"/>
<organism evidence="5 6">
    <name type="scientific">Microlunatus kandeliicorticis</name>
    <dbReference type="NCBI Taxonomy" id="1759536"/>
    <lineage>
        <taxon>Bacteria</taxon>
        <taxon>Bacillati</taxon>
        <taxon>Actinomycetota</taxon>
        <taxon>Actinomycetes</taxon>
        <taxon>Propionibacteriales</taxon>
        <taxon>Propionibacteriaceae</taxon>
        <taxon>Microlunatus</taxon>
    </lineage>
</organism>
<keyword evidence="4" id="KW-0732">Signal</keyword>
<dbReference type="InterPro" id="IPR050490">
    <property type="entry name" value="Bact_solute-bd_prot1"/>
</dbReference>
<evidence type="ECO:0000256" key="2">
    <source>
        <dbReference type="ARBA" id="ARBA00008520"/>
    </source>
</evidence>
<dbReference type="Pfam" id="PF13416">
    <property type="entry name" value="SBP_bac_8"/>
    <property type="match status" value="1"/>
</dbReference>
<accession>A0A7W3ITS0</accession>
<dbReference type="Proteomes" id="UP000523079">
    <property type="component" value="Unassembled WGS sequence"/>
</dbReference>
<proteinExistence type="inferred from homology"/>
<evidence type="ECO:0000256" key="4">
    <source>
        <dbReference type="ARBA" id="ARBA00022729"/>
    </source>
</evidence>
<comment type="similarity">
    <text evidence="2">Belongs to the bacterial solute-binding protein 1 family.</text>
</comment>
<dbReference type="InterPro" id="IPR006059">
    <property type="entry name" value="SBP"/>
</dbReference>
<dbReference type="RefSeq" id="WP_328823816.1">
    <property type="nucleotide sequence ID" value="NZ_JACGWT010000004.1"/>
</dbReference>
<dbReference type="EMBL" id="JACGWT010000004">
    <property type="protein sequence ID" value="MBA8795081.1"/>
    <property type="molecule type" value="Genomic_DNA"/>
</dbReference>
<name>A0A7W3ITS0_9ACTN</name>
<dbReference type="CDD" id="cd14748">
    <property type="entry name" value="PBP2_UgpB"/>
    <property type="match status" value="1"/>
</dbReference>
<protein>
    <submittedName>
        <fullName evidence="5">sn-glycerol 3-phosphate transport system substrate-binding protein</fullName>
    </submittedName>
</protein>
<gene>
    <name evidence="5" type="ORF">FHX74_002709</name>
</gene>
<dbReference type="GO" id="GO:0030313">
    <property type="term" value="C:cell envelope"/>
    <property type="evidence" value="ECO:0007669"/>
    <property type="project" value="UniProtKB-SubCell"/>
</dbReference>
<dbReference type="PANTHER" id="PTHR43649:SF31">
    <property type="entry name" value="SN-GLYCEROL-3-PHOSPHATE-BINDING PERIPLASMIC PROTEIN UGPB"/>
    <property type="match status" value="1"/>
</dbReference>
<reference evidence="5 6" key="1">
    <citation type="submission" date="2020-07" db="EMBL/GenBank/DDBJ databases">
        <title>Sequencing the genomes of 1000 actinobacteria strains.</title>
        <authorList>
            <person name="Klenk H.-P."/>
        </authorList>
    </citation>
    <scope>NUCLEOTIDE SEQUENCE [LARGE SCALE GENOMIC DNA]</scope>
    <source>
        <strain evidence="5 6">DSM 100723</strain>
    </source>
</reference>